<organism evidence="1 2">
    <name type="scientific">Paenibacillus shirakamiensis</name>
    <dbReference type="NCBI Taxonomy" id="1265935"/>
    <lineage>
        <taxon>Bacteria</taxon>
        <taxon>Bacillati</taxon>
        <taxon>Bacillota</taxon>
        <taxon>Bacilli</taxon>
        <taxon>Bacillales</taxon>
        <taxon>Paenibacillaceae</taxon>
        <taxon>Paenibacillus</taxon>
    </lineage>
</organism>
<evidence type="ECO:0000313" key="2">
    <source>
        <dbReference type="Proteomes" id="UP001519288"/>
    </source>
</evidence>
<comment type="caution">
    <text evidence="1">The sequence shown here is derived from an EMBL/GenBank/DDBJ whole genome shotgun (WGS) entry which is preliminary data.</text>
</comment>
<dbReference type="EMBL" id="JAGGLD010000006">
    <property type="protein sequence ID" value="MBP2002205.1"/>
    <property type="molecule type" value="Genomic_DNA"/>
</dbReference>
<dbReference type="InterPro" id="IPR018679">
    <property type="entry name" value="DUF2161"/>
</dbReference>
<sequence length="262" mass="29495">MAVQHETELYLPLKQHFEAQGYTVKSEVRHCDLVGFLPGQDQPLIVEMKRIFNLALLLQGLERQKLSPLVYLAVERNRTKKGAHSQKWSEIIKLCQRLDLGLITVTHYKTKAAFVEVLCTPSVGTASSNRVKPIKNRVSKLVTEFHERSGDYNVGGSRGTKLVTAYRERALKLATVMSQSTEPMAPRQVRDLSGIGKAAAMLRDNYYGWFNRVSRGLYALTPEGQAALQRYDQVTASHRLFAEMAEVIGDSEDESHADESSW</sequence>
<reference evidence="1 2" key="1">
    <citation type="submission" date="2021-03" db="EMBL/GenBank/DDBJ databases">
        <title>Genomic Encyclopedia of Type Strains, Phase IV (KMG-IV): sequencing the most valuable type-strain genomes for metagenomic binning, comparative biology and taxonomic classification.</title>
        <authorList>
            <person name="Goeker M."/>
        </authorList>
    </citation>
    <scope>NUCLEOTIDE SEQUENCE [LARGE SCALE GENOMIC DNA]</scope>
    <source>
        <strain evidence="1 2">DSM 26806</strain>
    </source>
</reference>
<accession>A0ABS4JKH3</accession>
<protein>
    <submittedName>
        <fullName evidence="1">Uncharacterized protein</fullName>
    </submittedName>
</protein>
<name>A0ABS4JKH3_9BACL</name>
<dbReference type="RefSeq" id="WP_209864820.1">
    <property type="nucleotide sequence ID" value="NZ_JAGGLD010000006.1"/>
</dbReference>
<gene>
    <name evidence="1" type="ORF">J2Z69_003262</name>
</gene>
<evidence type="ECO:0000313" key="1">
    <source>
        <dbReference type="EMBL" id="MBP2002205.1"/>
    </source>
</evidence>
<dbReference type="Pfam" id="PF09929">
    <property type="entry name" value="DUF2161"/>
    <property type="match status" value="1"/>
</dbReference>
<keyword evidence="2" id="KW-1185">Reference proteome</keyword>
<proteinExistence type="predicted"/>
<dbReference type="Proteomes" id="UP001519288">
    <property type="component" value="Unassembled WGS sequence"/>
</dbReference>